<evidence type="ECO:0000256" key="1">
    <source>
        <dbReference type="ARBA" id="ARBA00001933"/>
    </source>
</evidence>
<dbReference type="PROSITE" id="PS00600">
    <property type="entry name" value="AA_TRANSFER_CLASS_3"/>
    <property type="match status" value="1"/>
</dbReference>
<name>A0ABV2NL19_9HYPH</name>
<comment type="cofactor">
    <cofactor evidence="1">
        <name>pyridoxal 5'-phosphate</name>
        <dbReference type="ChEBI" id="CHEBI:597326"/>
    </cofactor>
</comment>
<dbReference type="EMBL" id="JBEPNW010000002">
    <property type="protein sequence ID" value="MET3867075.1"/>
    <property type="molecule type" value="Genomic_DNA"/>
</dbReference>
<dbReference type="InterPro" id="IPR015421">
    <property type="entry name" value="PyrdxlP-dep_Trfase_major"/>
</dbReference>
<dbReference type="CDD" id="cd00610">
    <property type="entry name" value="OAT_like"/>
    <property type="match status" value="1"/>
</dbReference>
<dbReference type="Proteomes" id="UP001549119">
    <property type="component" value="Unassembled WGS sequence"/>
</dbReference>
<evidence type="ECO:0000256" key="2">
    <source>
        <dbReference type="ARBA" id="ARBA00008954"/>
    </source>
</evidence>
<dbReference type="InterPro" id="IPR015424">
    <property type="entry name" value="PyrdxlP-dep_Trfase"/>
</dbReference>
<comment type="similarity">
    <text evidence="2 4">Belongs to the class-III pyridoxal-phosphate-dependent aminotransferase family.</text>
</comment>
<evidence type="ECO:0000256" key="3">
    <source>
        <dbReference type="ARBA" id="ARBA00022898"/>
    </source>
</evidence>
<dbReference type="SUPFAM" id="SSF53383">
    <property type="entry name" value="PLP-dependent transferases"/>
    <property type="match status" value="1"/>
</dbReference>
<keyword evidence="3 4" id="KW-0663">Pyridoxal phosphate</keyword>
<keyword evidence="6" id="KW-1185">Reference proteome</keyword>
<dbReference type="InterPro" id="IPR049704">
    <property type="entry name" value="Aminotrans_3_PPA_site"/>
</dbReference>
<accession>A0ABV2NL19</accession>
<dbReference type="InterPro" id="IPR005814">
    <property type="entry name" value="Aminotrans_3"/>
</dbReference>
<comment type="caution">
    <text evidence="5">The sequence shown here is derived from an EMBL/GenBank/DDBJ whole genome shotgun (WGS) entry which is preliminary data.</text>
</comment>
<protein>
    <submittedName>
        <fullName evidence="5">4-aminobutyrate aminotransferase-like enzyme</fullName>
    </submittedName>
</protein>
<proteinExistence type="inferred from homology"/>
<organism evidence="5 6">
    <name type="scientific">Methylobacterium radiotolerans</name>
    <dbReference type="NCBI Taxonomy" id="31998"/>
    <lineage>
        <taxon>Bacteria</taxon>
        <taxon>Pseudomonadati</taxon>
        <taxon>Pseudomonadota</taxon>
        <taxon>Alphaproteobacteria</taxon>
        <taxon>Hyphomicrobiales</taxon>
        <taxon>Methylobacteriaceae</taxon>
        <taxon>Methylobacterium</taxon>
    </lineage>
</organism>
<dbReference type="RefSeq" id="WP_070999886.1">
    <property type="nucleotide sequence ID" value="NZ_JBEPNV010000001.1"/>
</dbReference>
<dbReference type="PANTHER" id="PTHR45688:SF13">
    <property type="entry name" value="ALANINE--GLYOXYLATE AMINOTRANSFERASE 2-LIKE"/>
    <property type="match status" value="1"/>
</dbReference>
<dbReference type="PIRSF" id="PIRSF000521">
    <property type="entry name" value="Transaminase_4ab_Lys_Orn"/>
    <property type="match status" value="1"/>
</dbReference>
<evidence type="ECO:0000313" key="6">
    <source>
        <dbReference type="Proteomes" id="UP001549119"/>
    </source>
</evidence>
<evidence type="ECO:0000256" key="4">
    <source>
        <dbReference type="RuleBase" id="RU003560"/>
    </source>
</evidence>
<dbReference type="PANTHER" id="PTHR45688">
    <property type="match status" value="1"/>
</dbReference>
<dbReference type="InterPro" id="IPR015422">
    <property type="entry name" value="PyrdxlP-dep_Trfase_small"/>
</dbReference>
<dbReference type="Pfam" id="PF00202">
    <property type="entry name" value="Aminotran_3"/>
    <property type="match status" value="1"/>
</dbReference>
<evidence type="ECO:0000313" key="5">
    <source>
        <dbReference type="EMBL" id="MET3867075.1"/>
    </source>
</evidence>
<gene>
    <name evidence="5" type="ORF">ABIC20_004384</name>
</gene>
<dbReference type="Gene3D" id="3.90.1150.10">
    <property type="entry name" value="Aspartate Aminotransferase, domain 1"/>
    <property type="match status" value="1"/>
</dbReference>
<dbReference type="Gene3D" id="3.40.640.10">
    <property type="entry name" value="Type I PLP-dependent aspartate aminotransferase-like (Major domain)"/>
    <property type="match status" value="1"/>
</dbReference>
<sequence length="433" mass="45925">MTASSTSAPAASAEALIARRRDLLGASYRLFYERPVHIVRGEDVWLYDADGRRYLDAYNNVPCVGHCHPRVVEAVTRQMATLNTHTRYLHEAVLDYSERLLSTYPAAFGHVMYTCTGSEAVDLALRIARYQTGGTGLVITRNAYHGTTEATAGISPSLGPAVPLGRDVWTVPAPDAYRNPGVDVGARLAEDVRAAFADMRRHGVRPAAFIADGIFSTDGTLAEPAGFLRPAREAVSEAGALYIADEVQPGFGRTGAGMWGFARHGIVPDMAVMGKPMGNGLPIAGVAMQPEVAERFGRDVRYFNTFGANTVSIAAAGAVLDILADQDLVAKAAATGGLMLEGMRALMARTPAIGDVRGAGLFLGLDLVACRESRAPDTALAKRVVNALREEGVLISASGPHDNVLKIRPPLTFSAEHAALFLEVLGKTLDGAA</sequence>
<reference evidence="5 6" key="1">
    <citation type="submission" date="2024-06" db="EMBL/GenBank/DDBJ databases">
        <title>Genomics of switchgrass bacterial isolates.</title>
        <authorList>
            <person name="Shade A."/>
        </authorList>
    </citation>
    <scope>NUCLEOTIDE SEQUENCE [LARGE SCALE GENOMIC DNA]</scope>
    <source>
        <strain evidence="5 6">PvP084</strain>
    </source>
</reference>